<accession>A0A7W7R1L3</accession>
<organism evidence="3 4">
    <name type="scientific">Kitasatospora kifunensis</name>
    <name type="common">Streptomyces kifunensis</name>
    <dbReference type="NCBI Taxonomy" id="58351"/>
    <lineage>
        <taxon>Bacteria</taxon>
        <taxon>Bacillati</taxon>
        <taxon>Actinomycetota</taxon>
        <taxon>Actinomycetes</taxon>
        <taxon>Kitasatosporales</taxon>
        <taxon>Streptomycetaceae</taxon>
        <taxon>Kitasatospora</taxon>
    </lineage>
</organism>
<dbReference type="AlphaFoldDB" id="A0A7W7R1L3"/>
<proteinExistence type="predicted"/>
<dbReference type="EMBL" id="JACHJV010000001">
    <property type="protein sequence ID" value="MBB4923725.1"/>
    <property type="molecule type" value="Genomic_DNA"/>
</dbReference>
<sequence>MSLPLSRRIAQAALLVAAGATPLIAAGSASAAQLVPQGTDLGSGFSKLDGVTKTSTLQGETHQAGQALGTTAAVLGRTAVPAAADAAGMMASTAVPKTDKMVEQLKHQDGSTTAVTGLLTEAADRLTPLVAGSLPGGAATRSMPAMPSSPLSGTGALAAPGSLPAPPTVSGVDKVVNADTVSNPVGATKHLAGQIPATSSLAAAMPSQERLTGALPSSEGLATVLPDTDHALGSVPAAAHLGQHGLTSPEHLTDKPDVTNLVHPTEATDALHLAQLNGQATESAHRLSSLPDLGNVPNLLGGLTGALQHTPSVS</sequence>
<protein>
    <recommendedName>
        <fullName evidence="5">ATP-binding protein</fullName>
    </recommendedName>
</protein>
<evidence type="ECO:0000313" key="3">
    <source>
        <dbReference type="EMBL" id="MBB4923725.1"/>
    </source>
</evidence>
<keyword evidence="2" id="KW-0732">Signal</keyword>
<dbReference type="RefSeq" id="WP_376778440.1">
    <property type="nucleotide sequence ID" value="NZ_JACHJV010000001.1"/>
</dbReference>
<dbReference type="Proteomes" id="UP000540506">
    <property type="component" value="Unassembled WGS sequence"/>
</dbReference>
<feature type="chain" id="PRO_5030711733" description="ATP-binding protein" evidence="2">
    <location>
        <begin position="32"/>
        <end position="314"/>
    </location>
</feature>
<reference evidence="3 4" key="1">
    <citation type="submission" date="2020-08" db="EMBL/GenBank/DDBJ databases">
        <title>Sequencing the genomes of 1000 actinobacteria strains.</title>
        <authorList>
            <person name="Klenk H.-P."/>
        </authorList>
    </citation>
    <scope>NUCLEOTIDE SEQUENCE [LARGE SCALE GENOMIC DNA]</scope>
    <source>
        <strain evidence="3 4">DSM 41654</strain>
    </source>
</reference>
<evidence type="ECO:0000313" key="4">
    <source>
        <dbReference type="Proteomes" id="UP000540506"/>
    </source>
</evidence>
<evidence type="ECO:0000256" key="2">
    <source>
        <dbReference type="SAM" id="SignalP"/>
    </source>
</evidence>
<keyword evidence="4" id="KW-1185">Reference proteome</keyword>
<comment type="caution">
    <text evidence="3">The sequence shown here is derived from an EMBL/GenBank/DDBJ whole genome shotgun (WGS) entry which is preliminary data.</text>
</comment>
<feature type="signal peptide" evidence="2">
    <location>
        <begin position="1"/>
        <end position="31"/>
    </location>
</feature>
<gene>
    <name evidence="3" type="ORF">FHR34_002718</name>
</gene>
<feature type="region of interest" description="Disordered" evidence="1">
    <location>
        <begin position="137"/>
        <end position="157"/>
    </location>
</feature>
<name>A0A7W7R1L3_KITKI</name>
<evidence type="ECO:0000256" key="1">
    <source>
        <dbReference type="SAM" id="MobiDB-lite"/>
    </source>
</evidence>
<evidence type="ECO:0008006" key="5">
    <source>
        <dbReference type="Google" id="ProtNLM"/>
    </source>
</evidence>